<proteinExistence type="predicted"/>
<reference evidence="2" key="2">
    <citation type="submission" date="2011-03" db="EMBL/GenBank/DDBJ databases">
        <title>Annotation of Magnaporthe poae ATCC 64411.</title>
        <authorList>
            <person name="Ma L.-J."/>
            <person name="Dead R."/>
            <person name="Young S.K."/>
            <person name="Zeng Q."/>
            <person name="Gargeya S."/>
            <person name="Fitzgerald M."/>
            <person name="Haas B."/>
            <person name="Abouelleil A."/>
            <person name="Alvarado L."/>
            <person name="Arachchi H.M."/>
            <person name="Berlin A."/>
            <person name="Brown A."/>
            <person name="Chapman S.B."/>
            <person name="Chen Z."/>
            <person name="Dunbar C."/>
            <person name="Freedman E."/>
            <person name="Gearin G."/>
            <person name="Gellesch M."/>
            <person name="Goldberg J."/>
            <person name="Griggs A."/>
            <person name="Gujja S."/>
            <person name="Heiman D."/>
            <person name="Howarth C."/>
            <person name="Larson L."/>
            <person name="Lui A."/>
            <person name="MacDonald P.J.P."/>
            <person name="Mehta T."/>
            <person name="Montmayeur A."/>
            <person name="Murphy C."/>
            <person name="Neiman D."/>
            <person name="Pearson M."/>
            <person name="Priest M."/>
            <person name="Roberts A."/>
            <person name="Saif S."/>
            <person name="Shea T."/>
            <person name="Shenoy N."/>
            <person name="Sisk P."/>
            <person name="Stolte C."/>
            <person name="Sykes S."/>
            <person name="Yandava C."/>
            <person name="Wortman J."/>
            <person name="Nusbaum C."/>
            <person name="Birren B."/>
        </authorList>
    </citation>
    <scope>NUCLEOTIDE SEQUENCE</scope>
    <source>
        <strain evidence="2">ATCC 64411</strain>
    </source>
</reference>
<sequence>MSSTADKSGNLQRMLDMEAQQKLVKLGIGRAGKSTPNLPTSTTTQLDPAPSLQARRRDSLTRTTDDSDQMLRSFRRSITAPSLSITIPPPRDGALGGSTGGGGDDCSASEQSSICNSPSWEDYGRKKNKKKKKKNRMTMDASALLSKRRSKVEKEGGTRTPTKLTKAGGHRQSTQQIPAPPMPPIPLAGSWNSLPGPGSIVKTTAVQVGSFPASGPGGGFGGHSSAPTGENGAPLAL</sequence>
<dbReference type="OrthoDB" id="10673656at2759"/>
<dbReference type="VEuPathDB" id="FungiDB:MAPG_07141"/>
<protein>
    <submittedName>
        <fullName evidence="2">Uncharacterized protein</fullName>
    </submittedName>
</protein>
<feature type="compositionally biased region" description="Polar residues" evidence="1">
    <location>
        <begin position="108"/>
        <end position="119"/>
    </location>
</feature>
<dbReference type="EMBL" id="GL876971">
    <property type="protein sequence ID" value="KLU88154.1"/>
    <property type="molecule type" value="Genomic_DNA"/>
</dbReference>
<feature type="compositionally biased region" description="Gly residues" evidence="1">
    <location>
        <begin position="94"/>
        <end position="104"/>
    </location>
</feature>
<reference evidence="2" key="1">
    <citation type="submission" date="2010-05" db="EMBL/GenBank/DDBJ databases">
        <title>The Genome Sequence of Magnaporthe poae strain ATCC 64411.</title>
        <authorList>
            <consortium name="The Broad Institute Genome Sequencing Platform"/>
            <consortium name="Broad Institute Genome Sequencing Center for Infectious Disease"/>
            <person name="Ma L.-J."/>
            <person name="Dead R."/>
            <person name="Young S."/>
            <person name="Zeng Q."/>
            <person name="Koehrsen M."/>
            <person name="Alvarado L."/>
            <person name="Berlin A."/>
            <person name="Chapman S.B."/>
            <person name="Chen Z."/>
            <person name="Freedman E."/>
            <person name="Gellesch M."/>
            <person name="Goldberg J."/>
            <person name="Griggs A."/>
            <person name="Gujja S."/>
            <person name="Heilman E.R."/>
            <person name="Heiman D."/>
            <person name="Hepburn T."/>
            <person name="Howarth C."/>
            <person name="Jen D."/>
            <person name="Larson L."/>
            <person name="Mehta T."/>
            <person name="Neiman D."/>
            <person name="Pearson M."/>
            <person name="Roberts A."/>
            <person name="Saif S."/>
            <person name="Shea T."/>
            <person name="Shenoy N."/>
            <person name="Sisk P."/>
            <person name="Stolte C."/>
            <person name="Sykes S."/>
            <person name="Walk T."/>
            <person name="White J."/>
            <person name="Yandava C."/>
            <person name="Haas B."/>
            <person name="Nusbaum C."/>
            <person name="Birren B."/>
        </authorList>
    </citation>
    <scope>NUCLEOTIDE SEQUENCE</scope>
    <source>
        <strain evidence="2">ATCC 64411</strain>
    </source>
</reference>
<feature type="non-terminal residue" evidence="2">
    <location>
        <position position="237"/>
    </location>
</feature>
<feature type="compositionally biased region" description="Basic and acidic residues" evidence="1">
    <location>
        <begin position="55"/>
        <end position="65"/>
    </location>
</feature>
<gene>
    <name evidence="2" type="ORF">MAPG_07141</name>
</gene>
<feature type="compositionally biased region" description="Basic residues" evidence="1">
    <location>
        <begin position="126"/>
        <end position="136"/>
    </location>
</feature>
<name>A0A0H2UCN0_MAGP6</name>
<feature type="region of interest" description="Disordered" evidence="1">
    <location>
        <begin position="26"/>
        <end position="237"/>
    </location>
</feature>
<organism evidence="2">
    <name type="scientific">Magnaporthiopsis poae (strain ATCC 64411 / 73-15)</name>
    <name type="common">Kentucky bluegrass fungus</name>
    <name type="synonym">Magnaporthe poae</name>
    <dbReference type="NCBI Taxonomy" id="644358"/>
    <lineage>
        <taxon>Eukaryota</taxon>
        <taxon>Fungi</taxon>
        <taxon>Dikarya</taxon>
        <taxon>Ascomycota</taxon>
        <taxon>Pezizomycotina</taxon>
        <taxon>Sordariomycetes</taxon>
        <taxon>Sordariomycetidae</taxon>
        <taxon>Magnaporthales</taxon>
        <taxon>Magnaporthaceae</taxon>
        <taxon>Magnaporthiopsis</taxon>
    </lineage>
</organism>
<evidence type="ECO:0000313" key="2">
    <source>
        <dbReference type="EMBL" id="KLU88154.1"/>
    </source>
</evidence>
<dbReference type="AlphaFoldDB" id="A0A0H2UCN0"/>
<evidence type="ECO:0000256" key="1">
    <source>
        <dbReference type="SAM" id="MobiDB-lite"/>
    </source>
</evidence>
<feature type="compositionally biased region" description="Polar residues" evidence="1">
    <location>
        <begin position="34"/>
        <end position="46"/>
    </location>
</feature>
<accession>A0A0H2UCN0</accession>